<accession>A0A6C2TZW8</accession>
<feature type="chain" id="PRO_5025643010" evidence="1">
    <location>
        <begin position="21"/>
        <end position="752"/>
    </location>
</feature>
<gene>
    <name evidence="2" type="ORF">PDESU_01766</name>
</gene>
<name>A0A6C2TZW8_PONDE</name>
<proteinExistence type="predicted"/>
<evidence type="ECO:0000313" key="3">
    <source>
        <dbReference type="Proteomes" id="UP000366872"/>
    </source>
</evidence>
<evidence type="ECO:0000313" key="2">
    <source>
        <dbReference type="EMBL" id="VGO13212.1"/>
    </source>
</evidence>
<dbReference type="RefSeq" id="WP_136078801.1">
    <property type="nucleotide sequence ID" value="NZ_CAAHFG010000001.1"/>
</dbReference>
<reference evidence="2 3" key="1">
    <citation type="submission" date="2019-04" db="EMBL/GenBank/DDBJ databases">
        <authorList>
            <person name="Van Vliet M D."/>
        </authorList>
    </citation>
    <scope>NUCLEOTIDE SEQUENCE [LARGE SCALE GENOMIC DNA]</scope>
    <source>
        <strain evidence="2 3">F1</strain>
    </source>
</reference>
<keyword evidence="1" id="KW-0732">Signal</keyword>
<keyword evidence="3" id="KW-1185">Reference proteome</keyword>
<dbReference type="Proteomes" id="UP000366872">
    <property type="component" value="Unassembled WGS sequence"/>
</dbReference>
<feature type="signal peptide" evidence="1">
    <location>
        <begin position="1"/>
        <end position="20"/>
    </location>
</feature>
<sequence>MKKTGWALVCSIAIASGAHAAPTIGLVGDGDNFDEEYAAARGFRSTGEPKSFDLNLDNVYGSHGYFFFGNGSSELINNQPFSVHTADLPDWVTSVDAGSNFTSTAVYDYTPTDDPTAPPNTDTVDWNSGMAVALGSGASNWTEIVTFSIDSGAPGTFRLGLMTGNEGSTDGRWSPIGLRLSVGGGTAVAVTNLEDFPAGSDGVGMVFFDITTDGSGGTFSVEGQQRLATQGSSLAGMTFDETTAVTFPGGAIKLDQDSLSFDVVAPEMTTNNIINAVYLEGLSASNVELISAVADAGFSASNVSGTLLGTANTNKAITVTFDNTSIGLANGESTNSTLVVTWTEAGSGVTNTSEAALNATYINEPSSVSVAPTSLSLTLEDPATSTNGSVIATYIEGTISADVEIVSIVATNGFSVAPDSFTLSSGTTTQEVVVTYTNDGSLAAHGDTADATVVISWTETGSGITNTADLAVDVIFNKAAEMTKEWTIGIDFGSTTPAGATVFNQMGPYGGNNTTPGVAADAAITNSSLVDIENAPVSGVEFILQNAGQIAWDYGLGGVGELGTDGDGALITNASVFADALICNDASGRILTAGVDFMYFTFTGLDDSLVYDLSAGFDRDNANFDVLWSADGQSAQTANTGAAGAGYVNLTGLGTDGSGNLVISATGVGAAAHITVGAMTLTAFSAGSTEPPVISASVSGGSLIMSWDTGGSYNVLTNADLVYPNWGVATNAPSPVTISIGDETQFFYKLSN</sequence>
<dbReference type="EMBL" id="CAAHFG010000001">
    <property type="protein sequence ID" value="VGO13212.1"/>
    <property type="molecule type" value="Genomic_DNA"/>
</dbReference>
<evidence type="ECO:0000256" key="1">
    <source>
        <dbReference type="SAM" id="SignalP"/>
    </source>
</evidence>
<dbReference type="AlphaFoldDB" id="A0A6C2TZW8"/>
<protein>
    <submittedName>
        <fullName evidence="2">Uncharacterized protein</fullName>
    </submittedName>
</protein>
<organism evidence="2 3">
    <name type="scientific">Pontiella desulfatans</name>
    <dbReference type="NCBI Taxonomy" id="2750659"/>
    <lineage>
        <taxon>Bacteria</taxon>
        <taxon>Pseudomonadati</taxon>
        <taxon>Kiritimatiellota</taxon>
        <taxon>Kiritimatiellia</taxon>
        <taxon>Kiritimatiellales</taxon>
        <taxon>Pontiellaceae</taxon>
        <taxon>Pontiella</taxon>
    </lineage>
</organism>